<name>A0A8S5QKM2_9CAUD</name>
<evidence type="ECO:0000313" key="1">
    <source>
        <dbReference type="EMBL" id="DAE19100.1"/>
    </source>
</evidence>
<dbReference type="EMBL" id="BK015667">
    <property type="protein sequence ID" value="DAE19100.1"/>
    <property type="molecule type" value="Genomic_DNA"/>
</dbReference>
<protein>
    <submittedName>
        <fullName evidence="1">Uncharacterized protein</fullName>
    </submittedName>
</protein>
<proteinExistence type="predicted"/>
<sequence length="50" mass="5627">MRIVNLIHIGDQVLSLDDMDPMKKAEIALRLNEQSLKTLGYAAKKKEESA</sequence>
<accession>A0A8S5QKM2</accession>
<organism evidence="1">
    <name type="scientific">Siphoviridae sp. ctk4d14</name>
    <dbReference type="NCBI Taxonomy" id="2825639"/>
    <lineage>
        <taxon>Viruses</taxon>
        <taxon>Duplodnaviria</taxon>
        <taxon>Heunggongvirae</taxon>
        <taxon>Uroviricota</taxon>
        <taxon>Caudoviricetes</taxon>
    </lineage>
</organism>
<reference evidence="1" key="1">
    <citation type="journal article" date="2021" name="Proc. Natl. Acad. Sci. U.S.A.">
        <title>A Catalog of Tens of Thousands of Viruses from Human Metagenomes Reveals Hidden Associations with Chronic Diseases.</title>
        <authorList>
            <person name="Tisza M.J."/>
            <person name="Buck C.B."/>
        </authorList>
    </citation>
    <scope>NUCLEOTIDE SEQUENCE</scope>
    <source>
        <strain evidence="1">Ctk4d14</strain>
    </source>
</reference>